<dbReference type="Gene3D" id="3.90.660.10">
    <property type="match status" value="1"/>
</dbReference>
<keyword evidence="4" id="KW-1015">Disulfide bond</keyword>
<name>A0A1U8DQ17_ALLSI</name>
<evidence type="ECO:0000313" key="6">
    <source>
        <dbReference type="Proteomes" id="UP000189705"/>
    </source>
</evidence>
<dbReference type="Proteomes" id="UP000189705">
    <property type="component" value="Unplaced"/>
</dbReference>
<evidence type="ECO:0000256" key="3">
    <source>
        <dbReference type="ARBA" id="ARBA00022827"/>
    </source>
</evidence>
<evidence type="ECO:0000256" key="2">
    <source>
        <dbReference type="ARBA" id="ARBA00022630"/>
    </source>
</evidence>
<reference evidence="7" key="1">
    <citation type="submission" date="2025-08" db="UniProtKB">
        <authorList>
            <consortium name="RefSeq"/>
        </authorList>
    </citation>
    <scope>IDENTIFICATION</scope>
</reference>
<evidence type="ECO:0000256" key="4">
    <source>
        <dbReference type="ARBA" id="ARBA00023157"/>
    </source>
</evidence>
<dbReference type="GO" id="GO:0001716">
    <property type="term" value="F:L-amino-acid oxidase activity"/>
    <property type="evidence" value="ECO:0007669"/>
    <property type="project" value="TreeGrafter"/>
</dbReference>
<evidence type="ECO:0000256" key="1">
    <source>
        <dbReference type="ARBA" id="ARBA00001974"/>
    </source>
</evidence>
<comment type="cofactor">
    <cofactor evidence="1">
        <name>FAD</name>
        <dbReference type="ChEBI" id="CHEBI:57692"/>
    </cofactor>
</comment>
<sequence>QKAHALRSVHYSSSTKIALACTERFWERDGIHGGQSITDHPSRFIYYPNHNFSSGVGVILASYTWNDDADFFVPLSDEKCIDVVLDDLAEVHGIPKDHIQYVCDKHVIKRWNLDKHSMGAFAFFTPYQFMDYSKALF</sequence>
<evidence type="ECO:0000259" key="5">
    <source>
        <dbReference type="Pfam" id="PF01593"/>
    </source>
</evidence>
<dbReference type="KEGG" id="asn:106723514"/>
<gene>
    <name evidence="7" type="primary">LOC106723514</name>
</gene>
<dbReference type="InterPro" id="IPR050281">
    <property type="entry name" value="Flavin_monoamine_oxidase"/>
</dbReference>
<dbReference type="STRING" id="38654.A0A1U8DQ17"/>
<feature type="domain" description="Amine oxidase" evidence="5">
    <location>
        <begin position="2"/>
        <end position="128"/>
    </location>
</feature>
<proteinExistence type="predicted"/>
<dbReference type="RefSeq" id="XP_014383298.2">
    <property type="nucleotide sequence ID" value="XM_014527812.2"/>
</dbReference>
<evidence type="ECO:0000313" key="7">
    <source>
        <dbReference type="RefSeq" id="XP_014383298.2"/>
    </source>
</evidence>
<protein>
    <submittedName>
        <fullName evidence="7">L-amino-acid oxidase-like</fullName>
    </submittedName>
</protein>
<feature type="non-terminal residue" evidence="7">
    <location>
        <position position="137"/>
    </location>
</feature>
<keyword evidence="2" id="KW-0285">Flavoprotein</keyword>
<dbReference type="PANTHER" id="PTHR10742">
    <property type="entry name" value="FLAVIN MONOAMINE OXIDASE"/>
    <property type="match status" value="1"/>
</dbReference>
<keyword evidence="3" id="KW-0274">FAD</keyword>
<organism evidence="6 7">
    <name type="scientific">Alligator sinensis</name>
    <name type="common">Chinese alligator</name>
    <dbReference type="NCBI Taxonomy" id="38654"/>
    <lineage>
        <taxon>Eukaryota</taxon>
        <taxon>Metazoa</taxon>
        <taxon>Chordata</taxon>
        <taxon>Craniata</taxon>
        <taxon>Vertebrata</taxon>
        <taxon>Euteleostomi</taxon>
        <taxon>Archelosauria</taxon>
        <taxon>Archosauria</taxon>
        <taxon>Crocodylia</taxon>
        <taxon>Alligatoridae</taxon>
        <taxon>Alligatorinae</taxon>
        <taxon>Alligator</taxon>
    </lineage>
</organism>
<dbReference type="PANTHER" id="PTHR10742:SF355">
    <property type="entry name" value="AMINE OXIDASE"/>
    <property type="match status" value="1"/>
</dbReference>
<accession>A0A1U8DQ17</accession>
<dbReference type="InterPro" id="IPR002937">
    <property type="entry name" value="Amino_oxidase"/>
</dbReference>
<dbReference type="SUPFAM" id="SSF54373">
    <property type="entry name" value="FAD-linked reductases, C-terminal domain"/>
    <property type="match status" value="1"/>
</dbReference>
<keyword evidence="6" id="KW-1185">Reference proteome</keyword>
<dbReference type="GO" id="GO:0009063">
    <property type="term" value="P:amino acid catabolic process"/>
    <property type="evidence" value="ECO:0007669"/>
    <property type="project" value="TreeGrafter"/>
</dbReference>
<dbReference type="Pfam" id="PF01593">
    <property type="entry name" value="Amino_oxidase"/>
    <property type="match status" value="1"/>
</dbReference>
<dbReference type="AlphaFoldDB" id="A0A1U8DQ17"/>
<feature type="non-terminal residue" evidence="7">
    <location>
        <position position="1"/>
    </location>
</feature>
<dbReference type="InParanoid" id="A0A1U8DQ17"/>
<dbReference type="GeneID" id="106723514"/>